<dbReference type="SMART" id="SM00248">
    <property type="entry name" value="ANK"/>
    <property type="match status" value="14"/>
</dbReference>
<dbReference type="InterPro" id="IPR002110">
    <property type="entry name" value="Ankyrin_rpt"/>
</dbReference>
<organism evidence="7 8">
    <name type="scientific">Lophiostoma macrostomum CBS 122681</name>
    <dbReference type="NCBI Taxonomy" id="1314788"/>
    <lineage>
        <taxon>Eukaryota</taxon>
        <taxon>Fungi</taxon>
        <taxon>Dikarya</taxon>
        <taxon>Ascomycota</taxon>
        <taxon>Pezizomycotina</taxon>
        <taxon>Dothideomycetes</taxon>
        <taxon>Pleosporomycetidae</taxon>
        <taxon>Pleosporales</taxon>
        <taxon>Lophiostomataceae</taxon>
        <taxon>Lophiostoma</taxon>
    </lineage>
</organism>
<keyword evidence="1" id="KW-0677">Repeat</keyword>
<dbReference type="PANTHER" id="PTHR24198:SF165">
    <property type="entry name" value="ANKYRIN REPEAT-CONTAINING PROTEIN-RELATED"/>
    <property type="match status" value="1"/>
</dbReference>
<dbReference type="Gene3D" id="3.40.50.300">
    <property type="entry name" value="P-loop containing nucleotide triphosphate hydrolases"/>
    <property type="match status" value="1"/>
</dbReference>
<feature type="repeat" description="ANK" evidence="3">
    <location>
        <begin position="560"/>
        <end position="593"/>
    </location>
</feature>
<dbReference type="InterPro" id="IPR056884">
    <property type="entry name" value="NPHP3-like_N"/>
</dbReference>
<dbReference type="Proteomes" id="UP000799324">
    <property type="component" value="Unassembled WGS sequence"/>
</dbReference>
<feature type="repeat" description="ANK" evidence="3">
    <location>
        <begin position="785"/>
        <end position="817"/>
    </location>
</feature>
<dbReference type="OrthoDB" id="195446at2759"/>
<feature type="repeat" description="ANK" evidence="3">
    <location>
        <begin position="827"/>
        <end position="859"/>
    </location>
</feature>
<sequence length="1145" mass="127544">MSTQIRGQTTPIEIKANLLSPHDASTTLVLDWLTGYDYQNRHHELCRVRTPHTGAWFYESEEFKAWALGASRPGSKVRPSNVLWCHGVPGCGKSVLMATAVDHFLSQAEVNPSLGVAYFYFDYKTKSTSRDVISSLLKQLCLLRRSVPRTLQQIYERYRDDHISTSFETLKARKGPETGEIFAALLDVASEFDKAYICIDGLDECAPEYRGSVFEILRRLMKSRCRLLVTSRYEEKFDSLFQGKPRKHLEAAFNDVKAYVSLVLSNHPEFRDMVDSGFEDEIAINLSEKAKGLFLFVYLSMQGLLEQTSVSELRMALAEMPTTLQDVYNGILQRIRDQSSSKSRLAMRIFMWLSFCERSLTVSELQQALAVDPVLDADDLDRERIPPARFFEDVCMDLVTIDKDRSHVLLAHASLSQYLTELKESLFPRGPRDIAYSALTYLHYNEFAMGPCDDAESFKVRLQRFSLSPYVARFWGDHVRGYWLGRIPKGIMTFLSSHVRRDAFVQLMYATESHGGESFRDYPSNMTGLHLAAYFGIEVAASLILGSDEEPPAATSRDSWGRTPLHSACERCLSLTIVEKLLEHGTPVDALDRNGRAAVHLASQVGNVDIVVKLLSTGADPARPDHADKSAFDYAAAESHPKVITELLRQSPSGIFDDGNALVAAATAGHGEIVELLLDYGIDHQKVEALLKAADLGFEEIVKILLESGTDLNSVDEDTNKSALHYAAAAGRTSMVKLLLANGSNVTSRDLQGRTALFLAAERGDEATLKILTEYGAEIEARNDEGKTALFSCAEKGNAAGVDFLLRRGATVSSWTSSSDSTISSEVQETPLQVAARNGHEAVVRLLLEKNPDFQGSTERSTLSYAVENGRIGVVQLLLEAGFNVDLRDEHHDHRTPLSYAVEKGQIEVASLLIRNGARVNATMHHRRTPLFYAVRGGHVEAVRLLLEHEADVNWLDENNVSPLTYAVQHNSPVVRVLLDKGADPTLPDGEGRNAAYYALENQNDEMHALLKRRTSIQRSSTFDIRPDSNSLLPPLTNPSASSKEFVRSKSESRVHRGTSPFDSSNIYNTPSVFKAPSTGKVTESVPGRHTQPEQIVAVVRQLFPSIDNVDMRLVNDCWSIELPRRLTVDEKQHLVEMSQTNRDK</sequence>
<proteinExistence type="predicted"/>
<feature type="region of interest" description="Disordered" evidence="4">
    <location>
        <begin position="1021"/>
        <end position="1066"/>
    </location>
</feature>
<evidence type="ECO:0000259" key="6">
    <source>
        <dbReference type="Pfam" id="PF24883"/>
    </source>
</evidence>
<dbReference type="InterPro" id="IPR054471">
    <property type="entry name" value="GPIID_WHD"/>
</dbReference>
<dbReference type="SUPFAM" id="SSF52540">
    <property type="entry name" value="P-loop containing nucleoside triphosphate hydrolases"/>
    <property type="match status" value="1"/>
</dbReference>
<evidence type="ECO:0000256" key="4">
    <source>
        <dbReference type="SAM" id="MobiDB-lite"/>
    </source>
</evidence>
<feature type="repeat" description="ANK" evidence="3">
    <location>
        <begin position="719"/>
        <end position="751"/>
    </location>
</feature>
<feature type="compositionally biased region" description="Polar residues" evidence="4">
    <location>
        <begin position="1021"/>
        <end position="1043"/>
    </location>
</feature>
<feature type="compositionally biased region" description="Basic and acidic residues" evidence="4">
    <location>
        <begin position="1045"/>
        <end position="1055"/>
    </location>
</feature>
<evidence type="ECO:0000256" key="2">
    <source>
        <dbReference type="ARBA" id="ARBA00023043"/>
    </source>
</evidence>
<dbReference type="EMBL" id="MU004349">
    <property type="protein sequence ID" value="KAF2655446.1"/>
    <property type="molecule type" value="Genomic_DNA"/>
</dbReference>
<feature type="repeat" description="ANK" evidence="3">
    <location>
        <begin position="685"/>
        <end position="717"/>
    </location>
</feature>
<dbReference type="InterPro" id="IPR027417">
    <property type="entry name" value="P-loop_NTPase"/>
</dbReference>
<dbReference type="PROSITE" id="PS50297">
    <property type="entry name" value="ANK_REP_REGION"/>
    <property type="match status" value="8"/>
</dbReference>
<evidence type="ECO:0000256" key="1">
    <source>
        <dbReference type="ARBA" id="ARBA00022737"/>
    </source>
</evidence>
<dbReference type="SUPFAM" id="SSF48403">
    <property type="entry name" value="Ankyrin repeat"/>
    <property type="match status" value="2"/>
</dbReference>
<evidence type="ECO:0000313" key="7">
    <source>
        <dbReference type="EMBL" id="KAF2655446.1"/>
    </source>
</evidence>
<evidence type="ECO:0000313" key="8">
    <source>
        <dbReference type="Proteomes" id="UP000799324"/>
    </source>
</evidence>
<dbReference type="GO" id="GO:0005737">
    <property type="term" value="C:cytoplasm"/>
    <property type="evidence" value="ECO:0007669"/>
    <property type="project" value="TreeGrafter"/>
</dbReference>
<accession>A0A6A6T6H2</accession>
<dbReference type="InterPro" id="IPR036770">
    <property type="entry name" value="Ankyrin_rpt-contain_sf"/>
</dbReference>
<name>A0A6A6T6H2_9PLEO</name>
<dbReference type="PROSITE" id="PS50088">
    <property type="entry name" value="ANK_REPEAT"/>
    <property type="match status" value="10"/>
</dbReference>
<keyword evidence="8" id="KW-1185">Reference proteome</keyword>
<dbReference type="PANTHER" id="PTHR24198">
    <property type="entry name" value="ANKYRIN REPEAT AND PROTEIN KINASE DOMAIN-CONTAINING PROTEIN"/>
    <property type="match status" value="1"/>
</dbReference>
<dbReference type="Pfam" id="PF12796">
    <property type="entry name" value="Ank_2"/>
    <property type="match status" value="5"/>
</dbReference>
<evidence type="ECO:0000259" key="5">
    <source>
        <dbReference type="Pfam" id="PF22939"/>
    </source>
</evidence>
<feature type="repeat" description="ANK" evidence="3">
    <location>
        <begin position="893"/>
        <end position="925"/>
    </location>
</feature>
<dbReference type="AlphaFoldDB" id="A0A6A6T6H2"/>
<gene>
    <name evidence="7" type="ORF">K491DRAFT_428080</name>
</gene>
<feature type="repeat" description="ANK" evidence="3">
    <location>
        <begin position="752"/>
        <end position="784"/>
    </location>
</feature>
<feature type="domain" description="Nephrocystin 3-like N-terminal" evidence="6">
    <location>
        <begin position="53"/>
        <end position="232"/>
    </location>
</feature>
<dbReference type="Pfam" id="PF22939">
    <property type="entry name" value="WHD_GPIID"/>
    <property type="match status" value="1"/>
</dbReference>
<protein>
    <submittedName>
        <fullName evidence="7">Ankyrin</fullName>
    </submittedName>
</protein>
<keyword evidence="2 3" id="KW-0040">ANK repeat</keyword>
<feature type="repeat" description="ANK" evidence="3">
    <location>
        <begin position="594"/>
        <end position="626"/>
    </location>
</feature>
<dbReference type="Pfam" id="PF24883">
    <property type="entry name" value="NPHP3_N"/>
    <property type="match status" value="1"/>
</dbReference>
<evidence type="ECO:0000256" key="3">
    <source>
        <dbReference type="PROSITE-ProRule" id="PRU00023"/>
    </source>
</evidence>
<feature type="domain" description="GPI inositol-deacylase winged helix" evidence="5">
    <location>
        <begin position="341"/>
        <end position="421"/>
    </location>
</feature>
<feature type="repeat" description="ANK" evidence="3">
    <location>
        <begin position="858"/>
        <end position="890"/>
    </location>
</feature>
<feature type="repeat" description="ANK" evidence="3">
    <location>
        <begin position="926"/>
        <end position="958"/>
    </location>
</feature>
<dbReference type="Gene3D" id="1.25.40.20">
    <property type="entry name" value="Ankyrin repeat-containing domain"/>
    <property type="match status" value="3"/>
</dbReference>
<reference evidence="7" key="1">
    <citation type="journal article" date="2020" name="Stud. Mycol.">
        <title>101 Dothideomycetes genomes: a test case for predicting lifestyles and emergence of pathogens.</title>
        <authorList>
            <person name="Haridas S."/>
            <person name="Albert R."/>
            <person name="Binder M."/>
            <person name="Bloem J."/>
            <person name="Labutti K."/>
            <person name="Salamov A."/>
            <person name="Andreopoulos B."/>
            <person name="Baker S."/>
            <person name="Barry K."/>
            <person name="Bills G."/>
            <person name="Bluhm B."/>
            <person name="Cannon C."/>
            <person name="Castanera R."/>
            <person name="Culley D."/>
            <person name="Daum C."/>
            <person name="Ezra D."/>
            <person name="Gonzalez J."/>
            <person name="Henrissat B."/>
            <person name="Kuo A."/>
            <person name="Liang C."/>
            <person name="Lipzen A."/>
            <person name="Lutzoni F."/>
            <person name="Magnuson J."/>
            <person name="Mondo S."/>
            <person name="Nolan M."/>
            <person name="Ohm R."/>
            <person name="Pangilinan J."/>
            <person name="Park H.-J."/>
            <person name="Ramirez L."/>
            <person name="Alfaro M."/>
            <person name="Sun H."/>
            <person name="Tritt A."/>
            <person name="Yoshinaga Y."/>
            <person name="Zwiers L.-H."/>
            <person name="Turgeon B."/>
            <person name="Goodwin S."/>
            <person name="Spatafora J."/>
            <person name="Crous P."/>
            <person name="Grigoriev I."/>
        </authorList>
    </citation>
    <scope>NUCLEOTIDE SEQUENCE</scope>
    <source>
        <strain evidence="7">CBS 122681</strain>
    </source>
</reference>